<feature type="domain" description="Polymerase nucleotidyl transferase" evidence="1">
    <location>
        <begin position="32"/>
        <end position="125"/>
    </location>
</feature>
<keyword evidence="2" id="KW-0614">Plasmid</keyword>
<gene>
    <name evidence="2" type="ORF">C7S18_23830</name>
</gene>
<reference evidence="2 3" key="2">
    <citation type="submission" date="2018-03" db="EMBL/GenBank/DDBJ databases">
        <authorList>
            <person name="Keele B.F."/>
        </authorList>
    </citation>
    <scope>NUCLEOTIDE SEQUENCE [LARGE SCALE GENOMIC DNA]</scope>
    <source>
        <strain evidence="2 3">D13</strain>
        <plasmid evidence="3">Plasmid unnamed</plasmid>
    </source>
</reference>
<dbReference type="CDD" id="cd05403">
    <property type="entry name" value="NT_KNTase_like"/>
    <property type="match status" value="1"/>
</dbReference>
<keyword evidence="3" id="KW-1185">Reference proteome</keyword>
<dbReference type="SUPFAM" id="SSF81301">
    <property type="entry name" value="Nucleotidyltransferase"/>
    <property type="match status" value="1"/>
</dbReference>
<dbReference type="InterPro" id="IPR043519">
    <property type="entry name" value="NT_sf"/>
</dbReference>
<dbReference type="Gene3D" id="3.30.460.10">
    <property type="entry name" value="Beta Polymerase, domain 2"/>
    <property type="match status" value="1"/>
</dbReference>
<dbReference type="KEGG" id="xba:C7S18_23830"/>
<evidence type="ECO:0000313" key="2">
    <source>
        <dbReference type="EMBL" id="AVQ00331.1"/>
    </source>
</evidence>
<dbReference type="EMBL" id="CP027861">
    <property type="protein sequence ID" value="AVQ00331.1"/>
    <property type="molecule type" value="Genomic_DNA"/>
</dbReference>
<sequence>MTEGGSLGIGLSTCSLGQTDPLHGFSQILPFIEELAAASPDLRSVWLIGSRANGTSTEHSDWDFIAIGSAETLLFLRGAKHLHREKTDFLVVTNGDDFEAAWGGREKTGSLTKWQWTQRTESEAEYMQSKWVDAEDGSGGRVTRARGIRVWPRSAS</sequence>
<accession>A0A2P1PZQ8</accession>
<dbReference type="Pfam" id="PF01909">
    <property type="entry name" value="NTP_transf_2"/>
    <property type="match status" value="1"/>
</dbReference>
<evidence type="ECO:0000313" key="3">
    <source>
        <dbReference type="Proteomes" id="UP000241074"/>
    </source>
</evidence>
<geneLocation type="plasmid" evidence="2">
    <name>unnamed</name>
</geneLocation>
<dbReference type="GO" id="GO:0016779">
    <property type="term" value="F:nucleotidyltransferase activity"/>
    <property type="evidence" value="ECO:0007669"/>
    <property type="project" value="InterPro"/>
</dbReference>
<evidence type="ECO:0000259" key="1">
    <source>
        <dbReference type="Pfam" id="PF01909"/>
    </source>
</evidence>
<reference evidence="2 3" key="1">
    <citation type="submission" date="2018-03" db="EMBL/GenBank/DDBJ databases">
        <title>Ahniella affigens gen. nov., sp. nov., a gammaproteobacterium isolated from sandy soil near a stream.</title>
        <authorList>
            <person name="Ko Y."/>
            <person name="Kim J.-H."/>
        </authorList>
    </citation>
    <scope>NUCLEOTIDE SEQUENCE [LARGE SCALE GENOMIC DNA]</scope>
    <source>
        <strain evidence="2 3">D13</strain>
        <plasmid evidence="3">Plasmid unnamed</plasmid>
    </source>
</reference>
<dbReference type="AlphaFoldDB" id="A0A2P1PZQ8"/>
<organism evidence="2 3">
    <name type="scientific">Ahniella affigens</name>
    <dbReference type="NCBI Taxonomy" id="2021234"/>
    <lineage>
        <taxon>Bacteria</taxon>
        <taxon>Pseudomonadati</taxon>
        <taxon>Pseudomonadota</taxon>
        <taxon>Gammaproteobacteria</taxon>
        <taxon>Lysobacterales</taxon>
        <taxon>Rhodanobacteraceae</taxon>
        <taxon>Ahniella</taxon>
    </lineage>
</organism>
<dbReference type="RefSeq" id="WP_425481121.1">
    <property type="nucleotide sequence ID" value="NZ_CP027861.1"/>
</dbReference>
<name>A0A2P1PZQ8_9GAMM</name>
<dbReference type="Proteomes" id="UP000241074">
    <property type="component" value="Plasmid unnamed"/>
</dbReference>
<protein>
    <recommendedName>
        <fullName evidence="1">Polymerase nucleotidyl transferase domain-containing protein</fullName>
    </recommendedName>
</protein>
<dbReference type="InterPro" id="IPR002934">
    <property type="entry name" value="Polymerase_NTP_transf_dom"/>
</dbReference>
<proteinExistence type="predicted"/>